<keyword evidence="3" id="KW-1185">Reference proteome</keyword>
<reference evidence="3" key="1">
    <citation type="journal article" date="2019" name="Int. J. Syst. Evol. Microbiol.">
        <title>The Global Catalogue of Microorganisms (GCM) 10K type strain sequencing project: providing services to taxonomists for standard genome sequencing and annotation.</title>
        <authorList>
            <consortium name="The Broad Institute Genomics Platform"/>
            <consortium name="The Broad Institute Genome Sequencing Center for Infectious Disease"/>
            <person name="Wu L."/>
            <person name="Ma J."/>
        </authorList>
    </citation>
    <scope>NUCLEOTIDE SEQUENCE [LARGE SCALE GENOMIC DNA]</scope>
    <source>
        <strain evidence="3">CCUG 59189</strain>
    </source>
</reference>
<keyword evidence="2" id="KW-0012">Acyltransferase</keyword>
<dbReference type="RefSeq" id="WP_379321582.1">
    <property type="nucleotide sequence ID" value="NZ_JBHTLM010000025.1"/>
</dbReference>
<dbReference type="PROSITE" id="PS51186">
    <property type="entry name" value="GNAT"/>
    <property type="match status" value="1"/>
</dbReference>
<dbReference type="Proteomes" id="UP001597262">
    <property type="component" value="Unassembled WGS sequence"/>
</dbReference>
<dbReference type="EC" id="2.3.-.-" evidence="2"/>
<evidence type="ECO:0000313" key="3">
    <source>
        <dbReference type="Proteomes" id="UP001597262"/>
    </source>
</evidence>
<dbReference type="CDD" id="cd04301">
    <property type="entry name" value="NAT_SF"/>
    <property type="match status" value="1"/>
</dbReference>
<dbReference type="InterPro" id="IPR000182">
    <property type="entry name" value="GNAT_dom"/>
</dbReference>
<accession>A0ABW3S4P2</accession>
<dbReference type="InterPro" id="IPR016181">
    <property type="entry name" value="Acyl_CoA_acyltransferase"/>
</dbReference>
<evidence type="ECO:0000313" key="2">
    <source>
        <dbReference type="EMBL" id="MFD1179140.1"/>
    </source>
</evidence>
<gene>
    <name evidence="2" type="ORF">ACFQ3W_22940</name>
</gene>
<dbReference type="Pfam" id="PF00583">
    <property type="entry name" value="Acetyltransf_1"/>
    <property type="match status" value="1"/>
</dbReference>
<dbReference type="Gene3D" id="3.40.630.30">
    <property type="match status" value="1"/>
</dbReference>
<name>A0ABW3S4P2_9BACL</name>
<dbReference type="EMBL" id="JBHTLM010000025">
    <property type="protein sequence ID" value="MFD1179140.1"/>
    <property type="molecule type" value="Genomic_DNA"/>
</dbReference>
<proteinExistence type="predicted"/>
<feature type="domain" description="N-acetyltransferase" evidence="1">
    <location>
        <begin position="1"/>
        <end position="96"/>
    </location>
</feature>
<comment type="caution">
    <text evidence="2">The sequence shown here is derived from an EMBL/GenBank/DDBJ whole genome shotgun (WGS) entry which is preliminary data.</text>
</comment>
<sequence length="96" mass="11109">MSRLRANALFGGFFNNQIVGFIGIHDEGSIGLLAVVEEHRRKGYGVKLMNFMIRYFLEHHKIPYSQISESNKPSILLHQKAGMQISKEHVQWLKRD</sequence>
<organism evidence="2 3">
    <name type="scientific">Paenibacillus puldeungensis</name>
    <dbReference type="NCBI Taxonomy" id="696536"/>
    <lineage>
        <taxon>Bacteria</taxon>
        <taxon>Bacillati</taxon>
        <taxon>Bacillota</taxon>
        <taxon>Bacilli</taxon>
        <taxon>Bacillales</taxon>
        <taxon>Paenibacillaceae</taxon>
        <taxon>Paenibacillus</taxon>
    </lineage>
</organism>
<evidence type="ECO:0000259" key="1">
    <source>
        <dbReference type="PROSITE" id="PS51186"/>
    </source>
</evidence>
<dbReference type="SUPFAM" id="SSF55729">
    <property type="entry name" value="Acyl-CoA N-acyltransferases (Nat)"/>
    <property type="match status" value="1"/>
</dbReference>
<protein>
    <submittedName>
        <fullName evidence="2">GNAT family N-acetyltransferase</fullName>
        <ecNumber evidence="2">2.3.-.-</ecNumber>
    </submittedName>
</protein>
<keyword evidence="2" id="KW-0808">Transferase</keyword>
<dbReference type="GO" id="GO:0016746">
    <property type="term" value="F:acyltransferase activity"/>
    <property type="evidence" value="ECO:0007669"/>
    <property type="project" value="UniProtKB-KW"/>
</dbReference>